<comment type="caution">
    <text evidence="1">The sequence shown here is derived from an EMBL/GenBank/DDBJ whole genome shotgun (WGS) entry which is preliminary data.</text>
</comment>
<evidence type="ECO:0000313" key="1">
    <source>
        <dbReference type="EMBL" id="OBH54342.1"/>
    </source>
</evidence>
<evidence type="ECO:0000313" key="2">
    <source>
        <dbReference type="Proteomes" id="UP000093861"/>
    </source>
</evidence>
<dbReference type="AlphaFoldDB" id="A0A1A2RS27"/>
<organism evidence="1 2">
    <name type="scientific">Mycobacterium colombiense</name>
    <dbReference type="NCBI Taxonomy" id="339268"/>
    <lineage>
        <taxon>Bacteria</taxon>
        <taxon>Bacillati</taxon>
        <taxon>Actinomycetota</taxon>
        <taxon>Actinomycetes</taxon>
        <taxon>Mycobacteriales</taxon>
        <taxon>Mycobacteriaceae</taxon>
        <taxon>Mycobacterium</taxon>
        <taxon>Mycobacterium avium complex (MAC)</taxon>
    </lineage>
</organism>
<evidence type="ECO:0008006" key="3">
    <source>
        <dbReference type="Google" id="ProtNLM"/>
    </source>
</evidence>
<gene>
    <name evidence="1" type="ORF">A5685_12360</name>
</gene>
<sequence>MGDTRELSRGAFSVRFTDAQYLNDPQEMRFARVELAGILQDQADTLSGEDRDELDEVLTWLRNPDKAPSRAGDITARGTYVACFSRAKDSLSQWSGYAGSRGYAIAFDEEVLGKMWAPIKIKAEDIEPGEHVLVRPKVYEMKYGAQAVTKWFKTIAPLIIEPRFENPRRYLCELALAIAKDDPYRHEEEVRAVVMRGPSPQMLSFREGALGVVPYLVVSYLPLKKNSPRLIREIMVGPGDEIEPRRDAVMQLVHERGFDPETEIPVTQSKILFRG</sequence>
<accession>A0A1A2RS27</accession>
<dbReference type="EMBL" id="LZJS01000152">
    <property type="protein sequence ID" value="OBH54342.1"/>
    <property type="molecule type" value="Genomic_DNA"/>
</dbReference>
<protein>
    <recommendedName>
        <fullName evidence="3">DUF2971 domain-containing protein</fullName>
    </recommendedName>
</protein>
<name>A0A1A2RS27_9MYCO</name>
<dbReference type="Proteomes" id="UP000093861">
    <property type="component" value="Unassembled WGS sequence"/>
</dbReference>
<reference evidence="1 2" key="1">
    <citation type="submission" date="2016-06" db="EMBL/GenBank/DDBJ databases">
        <authorList>
            <person name="Kjaerup R.B."/>
            <person name="Dalgaard T.S."/>
            <person name="Juul-Madsen H.R."/>
        </authorList>
    </citation>
    <scope>NUCLEOTIDE SEQUENCE [LARGE SCALE GENOMIC DNA]</scope>
    <source>
        <strain evidence="1 2">E2464</strain>
    </source>
</reference>
<proteinExistence type="predicted"/>